<evidence type="ECO:0000313" key="1">
    <source>
        <dbReference type="EMBL" id="CCH86147.1"/>
    </source>
</evidence>
<dbReference type="EMBL" id="FO203431">
    <property type="protein sequence ID" value="CCH86147.1"/>
    <property type="molecule type" value="Genomic_DNA"/>
</dbReference>
<dbReference type="AlphaFoldDB" id="I4ERY4"/>
<keyword evidence="2" id="KW-1185">Reference proteome</keyword>
<accession>I4ERY4</accession>
<gene>
    <name evidence="1" type="ordered locus">MODMU_0691</name>
</gene>
<dbReference type="Proteomes" id="UP000006461">
    <property type="component" value="Chromosome"/>
</dbReference>
<organism evidence="1 2">
    <name type="scientific">Modestobacter italicus (strain DSM 44449 / CECT 9708 / BC 501)</name>
    <dbReference type="NCBI Taxonomy" id="2732864"/>
    <lineage>
        <taxon>Bacteria</taxon>
        <taxon>Bacillati</taxon>
        <taxon>Actinomycetota</taxon>
        <taxon>Actinomycetes</taxon>
        <taxon>Geodermatophilales</taxon>
        <taxon>Geodermatophilaceae</taxon>
        <taxon>Modestobacter</taxon>
    </lineage>
</organism>
<dbReference type="STRING" id="477641.MODMU_0691"/>
<evidence type="ECO:0000313" key="2">
    <source>
        <dbReference type="Proteomes" id="UP000006461"/>
    </source>
</evidence>
<reference evidence="1 2" key="1">
    <citation type="journal article" date="2012" name="J. Bacteriol.">
        <title>Genome Sequence of Radiation-Resistant Modestobacter marinus Strain BC501, a Representative Actinobacterium That Thrives on Calcareous Stone Surfaces.</title>
        <authorList>
            <person name="Normand P."/>
            <person name="Gury J."/>
            <person name="Pujic P."/>
            <person name="Chouaia B."/>
            <person name="Crotti E."/>
            <person name="Brusetti L."/>
            <person name="Daffonchio D."/>
            <person name="Vacherie B."/>
            <person name="Barbe V."/>
            <person name="Medigue C."/>
            <person name="Calteau A."/>
            <person name="Ghodhbane-Gtari F."/>
            <person name="Essoussi I."/>
            <person name="Nouioui I."/>
            <person name="Abbassi-Ghozzi I."/>
            <person name="Gtari M."/>
        </authorList>
    </citation>
    <scope>NUCLEOTIDE SEQUENCE [LARGE SCALE GENOMIC DNA]</scope>
    <source>
        <strain evidence="2">BC 501</strain>
    </source>
</reference>
<dbReference type="HOGENOM" id="CLU_2683818_0_0_11"/>
<name>I4ERY4_MODI5</name>
<proteinExistence type="predicted"/>
<protein>
    <submittedName>
        <fullName evidence="1">Uncharacterized protein</fullName>
    </submittedName>
</protein>
<sequence>MTTAANDDPLAGWDPRRRAALESLWQAFKDAGGDKVSLSDELIAERRLEAAAENGVGMSGGVTIERHSDRPRAQ</sequence>
<dbReference type="KEGG" id="mmar:MODMU_0691"/>